<comment type="caution">
    <text evidence="2">The sequence shown here is derived from an EMBL/GenBank/DDBJ whole genome shotgun (WGS) entry which is preliminary data.</text>
</comment>
<feature type="transmembrane region" description="Helical" evidence="1">
    <location>
        <begin position="277"/>
        <end position="300"/>
    </location>
</feature>
<keyword evidence="1" id="KW-1133">Transmembrane helix</keyword>
<dbReference type="Pfam" id="PF13536">
    <property type="entry name" value="EmrE"/>
    <property type="match status" value="1"/>
</dbReference>
<dbReference type="RefSeq" id="WP_189643123.1">
    <property type="nucleotide sequence ID" value="NZ_BNAL01000018.1"/>
</dbReference>
<evidence type="ECO:0000313" key="2">
    <source>
        <dbReference type="EMBL" id="GHG03898.1"/>
    </source>
</evidence>
<keyword evidence="3" id="KW-1185">Reference proteome</keyword>
<proteinExistence type="predicted"/>
<gene>
    <name evidence="2" type="ORF">GCM10017783_15560</name>
</gene>
<dbReference type="Proteomes" id="UP000632154">
    <property type="component" value="Unassembled WGS sequence"/>
</dbReference>
<dbReference type="InterPro" id="IPR032713">
    <property type="entry name" value="EmrE"/>
</dbReference>
<protein>
    <submittedName>
        <fullName evidence="2">Membrane protein</fullName>
    </submittedName>
</protein>
<feature type="transmembrane region" description="Helical" evidence="1">
    <location>
        <begin position="246"/>
        <end position="265"/>
    </location>
</feature>
<sequence>MLRLLGIGLLASVFFSATFVLNEQMSAQGGHWFWTASLRYFFVLLMLSAVLLAQGGLARLRALWGVFWEHPLFWTLAGSVGFGVFYALLCFSAAYASGWVVAATFQFTVVASLIVLAAFGQPFSRQVTGASLLVFLGVCLTNLGQPHGGEQAAQPLGQALLYGALPALLAAFCYPLGNQLVWQAARPPGAGEAARRPAWVGWVPAITTPLLNFSLHRIWLMTLGSMPLWLILGLLLLPSAPQQAQVFSTALVALLSGVIATGLFLQARGDAKTPGEVAAVDATQASEVLFALLGGVLLLGTPLPGALAWAGLVVMLLGLALFLQAGRPKARAQAR</sequence>
<feature type="transmembrane region" description="Helical" evidence="1">
    <location>
        <begin position="218"/>
        <end position="240"/>
    </location>
</feature>
<feature type="transmembrane region" description="Helical" evidence="1">
    <location>
        <begin position="38"/>
        <end position="60"/>
    </location>
</feature>
<reference evidence="3" key="1">
    <citation type="journal article" date="2019" name="Int. J. Syst. Evol. Microbiol.">
        <title>The Global Catalogue of Microorganisms (GCM) 10K type strain sequencing project: providing services to taxonomists for standard genome sequencing and annotation.</title>
        <authorList>
            <consortium name="The Broad Institute Genomics Platform"/>
            <consortium name="The Broad Institute Genome Sequencing Center for Infectious Disease"/>
            <person name="Wu L."/>
            <person name="Ma J."/>
        </authorList>
    </citation>
    <scope>NUCLEOTIDE SEQUENCE [LARGE SCALE GENOMIC DNA]</scope>
    <source>
        <strain evidence="3">CGMCC 1.18439</strain>
    </source>
</reference>
<evidence type="ECO:0000256" key="1">
    <source>
        <dbReference type="SAM" id="Phobius"/>
    </source>
</evidence>
<feature type="transmembrane region" description="Helical" evidence="1">
    <location>
        <begin position="72"/>
        <end position="94"/>
    </location>
</feature>
<evidence type="ECO:0000313" key="3">
    <source>
        <dbReference type="Proteomes" id="UP000632154"/>
    </source>
</evidence>
<keyword evidence="1" id="KW-0812">Transmembrane</keyword>
<accession>A0ABQ3K870</accession>
<keyword evidence="1" id="KW-0472">Membrane</keyword>
<feature type="transmembrane region" description="Helical" evidence="1">
    <location>
        <begin position="156"/>
        <end position="177"/>
    </location>
</feature>
<name>A0ABQ3K870_9DEIO</name>
<feature type="transmembrane region" description="Helical" evidence="1">
    <location>
        <begin position="100"/>
        <end position="120"/>
    </location>
</feature>
<dbReference type="EMBL" id="BNAL01000018">
    <property type="protein sequence ID" value="GHG03898.1"/>
    <property type="molecule type" value="Genomic_DNA"/>
</dbReference>
<organism evidence="2 3">
    <name type="scientific">Deinococcus piscis</name>
    <dbReference type="NCBI Taxonomy" id="394230"/>
    <lineage>
        <taxon>Bacteria</taxon>
        <taxon>Thermotogati</taxon>
        <taxon>Deinococcota</taxon>
        <taxon>Deinococci</taxon>
        <taxon>Deinococcales</taxon>
        <taxon>Deinococcaceae</taxon>
        <taxon>Deinococcus</taxon>
    </lineage>
</organism>
<feature type="transmembrane region" description="Helical" evidence="1">
    <location>
        <begin position="127"/>
        <end position="144"/>
    </location>
</feature>